<name>A0A7W3JDR0_9MICO</name>
<feature type="domain" description="DAGKc" evidence="2">
    <location>
        <begin position="46"/>
        <end position="176"/>
    </location>
</feature>
<dbReference type="PANTHER" id="PTHR30492">
    <property type="entry name" value="METHYLGLYOXAL SYNTHASE"/>
    <property type="match status" value="1"/>
</dbReference>
<dbReference type="GO" id="GO:0008929">
    <property type="term" value="F:methylglyoxal synthase activity"/>
    <property type="evidence" value="ECO:0007669"/>
    <property type="project" value="InterPro"/>
</dbReference>
<dbReference type="RefSeq" id="WP_182620185.1">
    <property type="nucleotide sequence ID" value="NZ_BAAATF010000009.1"/>
</dbReference>
<keyword evidence="1" id="KW-0812">Transmembrane</keyword>
<proteinExistence type="predicted"/>
<dbReference type="InterPro" id="IPR001206">
    <property type="entry name" value="Diacylglycerol_kinase_cat_dom"/>
</dbReference>
<dbReference type="SUPFAM" id="SSF111331">
    <property type="entry name" value="NAD kinase/diacylglycerol kinase-like"/>
    <property type="match status" value="1"/>
</dbReference>
<organism evidence="3 4">
    <name type="scientific">Promicromonospora sukumoe</name>
    <dbReference type="NCBI Taxonomy" id="88382"/>
    <lineage>
        <taxon>Bacteria</taxon>
        <taxon>Bacillati</taxon>
        <taxon>Actinomycetota</taxon>
        <taxon>Actinomycetes</taxon>
        <taxon>Micrococcales</taxon>
        <taxon>Promicromonosporaceae</taxon>
        <taxon>Promicromonospora</taxon>
    </lineage>
</organism>
<sequence length="372" mass="39921">MEWQVWLGIIAIVIGVLALAVAVGAWSQQAWMRRRDRRHAVPQSVQVAPRVAVIVNPSKLHASGLPARVRAHLEANGLPEPLWYETTIDDPGKGQARQALADGADIVIAAGGDGTVRAVAETMVGSDKPMGVLPVGTGNLLARNLELPLVNMDEALDVILAGRTRAIDVGWLRVEEFADTPRNDEHPNQPDHEPDTEREHIFLVIAGLGFDAAMVATADSNLKKKVGWVAYFVAGLSHMQARRMRATLQLDDHPPVDARARSIMVGNCGMLPGGVTLLPDAVLDDGVLDVAAVDVRGGVLGWAQLTLEIAMQGVGVRNELPEKLGRIDHTKARRARIRVPAGEEAQVDGDPLGRAVEVDVRVQPGALLVRAP</sequence>
<evidence type="ECO:0000256" key="1">
    <source>
        <dbReference type="SAM" id="Phobius"/>
    </source>
</evidence>
<keyword evidence="4" id="KW-1185">Reference proteome</keyword>
<dbReference type="InterPro" id="IPR045540">
    <property type="entry name" value="YegS/DAGK_C"/>
</dbReference>
<dbReference type="PROSITE" id="PS50146">
    <property type="entry name" value="DAGK"/>
    <property type="match status" value="1"/>
</dbReference>
<dbReference type="SMART" id="SM00046">
    <property type="entry name" value="DAGKc"/>
    <property type="match status" value="1"/>
</dbReference>
<protein>
    <submittedName>
        <fullName evidence="3">Diacylglycerol kinase family enzyme</fullName>
    </submittedName>
</protein>
<comment type="caution">
    <text evidence="3">The sequence shown here is derived from an EMBL/GenBank/DDBJ whole genome shotgun (WGS) entry which is preliminary data.</text>
</comment>
<dbReference type="Gene3D" id="2.60.200.40">
    <property type="match status" value="1"/>
</dbReference>
<accession>A0A7W3JDR0</accession>
<dbReference type="GO" id="GO:0016301">
    <property type="term" value="F:kinase activity"/>
    <property type="evidence" value="ECO:0007669"/>
    <property type="project" value="UniProtKB-KW"/>
</dbReference>
<gene>
    <name evidence="3" type="ORF">FHX71_004989</name>
</gene>
<dbReference type="GO" id="GO:0019242">
    <property type="term" value="P:methylglyoxal biosynthetic process"/>
    <property type="evidence" value="ECO:0007669"/>
    <property type="project" value="InterPro"/>
</dbReference>
<dbReference type="Pfam" id="PF00781">
    <property type="entry name" value="DAGK_cat"/>
    <property type="match status" value="1"/>
</dbReference>
<dbReference type="InterPro" id="IPR016064">
    <property type="entry name" value="NAD/diacylglycerol_kinase_sf"/>
</dbReference>
<evidence type="ECO:0000313" key="3">
    <source>
        <dbReference type="EMBL" id="MBA8810982.1"/>
    </source>
</evidence>
<dbReference type="PANTHER" id="PTHR30492:SF0">
    <property type="entry name" value="METHYLGLYOXAL SYNTHASE"/>
    <property type="match status" value="1"/>
</dbReference>
<dbReference type="AlphaFoldDB" id="A0A7W3JDR0"/>
<keyword evidence="3" id="KW-0808">Transferase</keyword>
<dbReference type="GO" id="GO:0005829">
    <property type="term" value="C:cytosol"/>
    <property type="evidence" value="ECO:0007669"/>
    <property type="project" value="TreeGrafter"/>
</dbReference>
<evidence type="ECO:0000259" key="2">
    <source>
        <dbReference type="PROSITE" id="PS50146"/>
    </source>
</evidence>
<dbReference type="InterPro" id="IPR004363">
    <property type="entry name" value="Methylgl_synth"/>
</dbReference>
<evidence type="ECO:0000313" key="4">
    <source>
        <dbReference type="Proteomes" id="UP000540568"/>
    </source>
</evidence>
<keyword evidence="3" id="KW-0418">Kinase</keyword>
<dbReference type="Gene3D" id="3.40.50.10330">
    <property type="entry name" value="Probable inorganic polyphosphate/atp-NAD kinase, domain 1"/>
    <property type="match status" value="1"/>
</dbReference>
<keyword evidence="1" id="KW-1133">Transmembrane helix</keyword>
<feature type="transmembrane region" description="Helical" evidence="1">
    <location>
        <begin position="6"/>
        <end position="27"/>
    </location>
</feature>
<dbReference type="Proteomes" id="UP000540568">
    <property type="component" value="Unassembled WGS sequence"/>
</dbReference>
<reference evidence="3 4" key="1">
    <citation type="submission" date="2020-07" db="EMBL/GenBank/DDBJ databases">
        <title>Sequencing the genomes of 1000 actinobacteria strains.</title>
        <authorList>
            <person name="Klenk H.-P."/>
        </authorList>
    </citation>
    <scope>NUCLEOTIDE SEQUENCE [LARGE SCALE GENOMIC DNA]</scope>
    <source>
        <strain evidence="3 4">DSM 44121</strain>
    </source>
</reference>
<dbReference type="InterPro" id="IPR017438">
    <property type="entry name" value="ATP-NAD_kinase_N"/>
</dbReference>
<dbReference type="EMBL" id="JACGWV010000003">
    <property type="protein sequence ID" value="MBA8810982.1"/>
    <property type="molecule type" value="Genomic_DNA"/>
</dbReference>
<dbReference type="Pfam" id="PF19279">
    <property type="entry name" value="YegS_C"/>
    <property type="match status" value="1"/>
</dbReference>
<keyword evidence="1" id="KW-0472">Membrane</keyword>